<dbReference type="EMBL" id="CAEZSX010000077">
    <property type="protein sequence ID" value="CAB4555299.1"/>
    <property type="molecule type" value="Genomic_DNA"/>
</dbReference>
<protein>
    <submittedName>
        <fullName evidence="1">Unannotated protein</fullName>
    </submittedName>
</protein>
<sequence length="183" mass="19493">MQSRARLIVLSALILLVVAGSALSWAFENNIIEPSSNTQVEVSFSEGACNQNGVTLVVDFGAAADREPIIRCANDFEGTGWEIFQATAVDVAGTNQYPVGFACRIEDFPSSAEQNCLDTPKYSEGSWGYFVFTKESGWQVSQVGSATRAAECGTAEGWLFIGPGQQDAGLLPNPIPEVISCDG</sequence>
<dbReference type="AlphaFoldDB" id="A0A6J6CY37"/>
<gene>
    <name evidence="1" type="ORF">UFOPK1537_00575</name>
</gene>
<evidence type="ECO:0000313" key="1">
    <source>
        <dbReference type="EMBL" id="CAB4555299.1"/>
    </source>
</evidence>
<organism evidence="1">
    <name type="scientific">freshwater metagenome</name>
    <dbReference type="NCBI Taxonomy" id="449393"/>
    <lineage>
        <taxon>unclassified sequences</taxon>
        <taxon>metagenomes</taxon>
        <taxon>ecological metagenomes</taxon>
    </lineage>
</organism>
<reference evidence="1" key="1">
    <citation type="submission" date="2020-05" db="EMBL/GenBank/DDBJ databases">
        <authorList>
            <person name="Chiriac C."/>
            <person name="Salcher M."/>
            <person name="Ghai R."/>
            <person name="Kavagutti S V."/>
        </authorList>
    </citation>
    <scope>NUCLEOTIDE SEQUENCE</scope>
</reference>
<proteinExistence type="predicted"/>
<accession>A0A6J6CY37</accession>
<name>A0A6J6CY37_9ZZZZ</name>